<feature type="compositionally biased region" description="Basic residues" evidence="1">
    <location>
        <begin position="222"/>
        <end position="233"/>
    </location>
</feature>
<evidence type="ECO:0000313" key="3">
    <source>
        <dbReference type="Proteomes" id="UP000789901"/>
    </source>
</evidence>
<comment type="caution">
    <text evidence="2">The sequence shown here is derived from an EMBL/GenBank/DDBJ whole genome shotgun (WGS) entry which is preliminary data.</text>
</comment>
<name>A0ABN7WSC5_GIGMA</name>
<feature type="region of interest" description="Disordered" evidence="1">
    <location>
        <begin position="214"/>
        <end position="234"/>
    </location>
</feature>
<organism evidence="2 3">
    <name type="scientific">Gigaspora margarita</name>
    <dbReference type="NCBI Taxonomy" id="4874"/>
    <lineage>
        <taxon>Eukaryota</taxon>
        <taxon>Fungi</taxon>
        <taxon>Fungi incertae sedis</taxon>
        <taxon>Mucoromycota</taxon>
        <taxon>Glomeromycotina</taxon>
        <taxon>Glomeromycetes</taxon>
        <taxon>Diversisporales</taxon>
        <taxon>Gigasporaceae</taxon>
        <taxon>Gigaspora</taxon>
    </lineage>
</organism>
<sequence length="281" mass="32537">MEKLGTYRNIFASSEAKVQQQLQVVAQDEVLVNKLDFKQKEKEEIEKNKKVLIITECGVPDYGTEEIKGKIVQAKVHSKMEVDININNKTEVENKTSNKLDKVKDISSYIWAQDVPTYTRAIHIKKALSFYRKVVHFEKDKMLRLTQGRFDKETLVERSKLKAILKNEDLNNALSSTVWYYDNKLEWINRRGFFNQGIQGAEVYAEASINKEPKSAEENNFGKKKGKERKKSTNRNITIAAHNINSLKTFNYKLDSLLHFVDKDVYNIIGIAETNLQEREA</sequence>
<accession>A0ABN7WSC5</accession>
<evidence type="ECO:0000313" key="2">
    <source>
        <dbReference type="EMBL" id="CAG8839646.1"/>
    </source>
</evidence>
<feature type="non-terminal residue" evidence="2">
    <location>
        <position position="281"/>
    </location>
</feature>
<gene>
    <name evidence="2" type="ORF">GMARGA_LOCUS34544</name>
</gene>
<proteinExistence type="predicted"/>
<evidence type="ECO:0000256" key="1">
    <source>
        <dbReference type="SAM" id="MobiDB-lite"/>
    </source>
</evidence>
<dbReference type="EMBL" id="CAJVQB010060908">
    <property type="protein sequence ID" value="CAG8839646.1"/>
    <property type="molecule type" value="Genomic_DNA"/>
</dbReference>
<protein>
    <submittedName>
        <fullName evidence="2">45161_t:CDS:1</fullName>
    </submittedName>
</protein>
<keyword evidence="3" id="KW-1185">Reference proteome</keyword>
<dbReference type="Proteomes" id="UP000789901">
    <property type="component" value="Unassembled WGS sequence"/>
</dbReference>
<reference evidence="2 3" key="1">
    <citation type="submission" date="2021-06" db="EMBL/GenBank/DDBJ databases">
        <authorList>
            <person name="Kallberg Y."/>
            <person name="Tangrot J."/>
            <person name="Rosling A."/>
        </authorList>
    </citation>
    <scope>NUCLEOTIDE SEQUENCE [LARGE SCALE GENOMIC DNA]</scope>
    <source>
        <strain evidence="2 3">120-4 pot B 10/14</strain>
    </source>
</reference>